<dbReference type="Proteomes" id="UP000886887">
    <property type="component" value="Unassembled WGS sequence"/>
</dbReference>
<feature type="binding site" evidence="4">
    <location>
        <position position="219"/>
    </location>
    <ligand>
        <name>a divalent metal cation</name>
        <dbReference type="ChEBI" id="CHEBI:60240"/>
        <label>1</label>
    </ligand>
</feature>
<dbReference type="NCBIfam" id="TIGR00486">
    <property type="entry name" value="YbgI_SA1388"/>
    <property type="match status" value="1"/>
</dbReference>
<sequence>MDPQVKDIVSLIDGIAPFETAVSGDNVGLLVGDPQAQVRCILTALDATPGVVREALDVGAQLIVTHHPLLFSPVRRVLLDDPQGEVIALLLRGGLSLIAAHTNWDAAPGGSNDALMQAAGFDRGVTGEGFLRTVDVDLMPDALVEQLSGRLRTQALFFGDRSRPVRRIACCSGSGGSELGAAAAAGADCFLTGEMKHHALLEAMQLGVRVALVGHGRSEEPAADALNRALQSGLDALQYSVRVVRSKVDPFA</sequence>
<reference evidence="5" key="1">
    <citation type="submission" date="2020-10" db="EMBL/GenBank/DDBJ databases">
        <authorList>
            <person name="Gilroy R."/>
        </authorList>
    </citation>
    <scope>NUCLEOTIDE SEQUENCE</scope>
    <source>
        <strain evidence="5">ChiSxjej2B14-6234</strain>
    </source>
</reference>
<dbReference type="SUPFAM" id="SSF102705">
    <property type="entry name" value="NIF3 (NGG1p interacting factor 3)-like"/>
    <property type="match status" value="1"/>
</dbReference>
<dbReference type="PANTHER" id="PTHR13799:SF14">
    <property type="entry name" value="GTP CYCLOHYDROLASE 1 TYPE 2 HOMOLOG"/>
    <property type="match status" value="1"/>
</dbReference>
<dbReference type="Gene3D" id="3.40.1390.30">
    <property type="entry name" value="NIF3 (NGG1p interacting factor 3)-like"/>
    <property type="match status" value="2"/>
</dbReference>
<evidence type="ECO:0000256" key="3">
    <source>
        <dbReference type="ARBA" id="ARBA00022723"/>
    </source>
</evidence>
<dbReference type="FunFam" id="3.40.1390.30:FF:000001">
    <property type="entry name" value="GTP cyclohydrolase 1 type 2"/>
    <property type="match status" value="1"/>
</dbReference>
<comment type="similarity">
    <text evidence="1">Belongs to the GTP cyclohydrolase I type 2/NIF3 family.</text>
</comment>
<evidence type="ECO:0000256" key="1">
    <source>
        <dbReference type="ARBA" id="ARBA00006964"/>
    </source>
</evidence>
<dbReference type="InterPro" id="IPR002678">
    <property type="entry name" value="DUF34/NIF3"/>
</dbReference>
<proteinExistence type="inferred from homology"/>
<protein>
    <recommendedName>
        <fullName evidence="2">GTP cyclohydrolase 1 type 2 homolog</fullName>
    </recommendedName>
</protein>
<accession>A0A9D0ZAX5</accession>
<evidence type="ECO:0000256" key="4">
    <source>
        <dbReference type="PIRSR" id="PIRSR602678-1"/>
    </source>
</evidence>
<dbReference type="Pfam" id="PF01784">
    <property type="entry name" value="DUF34_NIF3"/>
    <property type="match status" value="1"/>
</dbReference>
<feature type="binding site" evidence="4">
    <location>
        <position position="66"/>
    </location>
    <ligand>
        <name>a divalent metal cation</name>
        <dbReference type="ChEBI" id="CHEBI:60240"/>
        <label>1</label>
    </ligand>
</feature>
<feature type="binding site" evidence="4">
    <location>
        <position position="105"/>
    </location>
    <ligand>
        <name>a divalent metal cation</name>
        <dbReference type="ChEBI" id="CHEBI:60240"/>
        <label>1</label>
    </ligand>
</feature>
<dbReference type="AlphaFoldDB" id="A0A9D0ZAX5"/>
<evidence type="ECO:0000256" key="2">
    <source>
        <dbReference type="ARBA" id="ARBA00022112"/>
    </source>
</evidence>
<feature type="binding site" evidence="4">
    <location>
        <position position="215"/>
    </location>
    <ligand>
        <name>a divalent metal cation</name>
        <dbReference type="ChEBI" id="CHEBI:60240"/>
        <label>2</label>
    </ligand>
</feature>
<gene>
    <name evidence="5" type="ORF">IAB73_09560</name>
</gene>
<dbReference type="GO" id="GO:0046872">
    <property type="term" value="F:metal ion binding"/>
    <property type="evidence" value="ECO:0007669"/>
    <property type="project" value="UniProtKB-KW"/>
</dbReference>
<dbReference type="InterPro" id="IPR036069">
    <property type="entry name" value="DUF34/NIF3_sf"/>
</dbReference>
<dbReference type="EMBL" id="DVFJ01000036">
    <property type="protein sequence ID" value="HIQ72437.1"/>
    <property type="molecule type" value="Genomic_DNA"/>
</dbReference>
<dbReference type="GO" id="GO:0005737">
    <property type="term" value="C:cytoplasm"/>
    <property type="evidence" value="ECO:0007669"/>
    <property type="project" value="TreeGrafter"/>
</dbReference>
<keyword evidence="3 4" id="KW-0479">Metal-binding</keyword>
<evidence type="ECO:0000313" key="6">
    <source>
        <dbReference type="Proteomes" id="UP000886887"/>
    </source>
</evidence>
<comment type="caution">
    <text evidence="5">The sequence shown here is derived from an EMBL/GenBank/DDBJ whole genome shotgun (WGS) entry which is preliminary data.</text>
</comment>
<organism evidence="5 6">
    <name type="scientific">Candidatus Onthenecus intestinigallinarum</name>
    <dbReference type="NCBI Taxonomy" id="2840875"/>
    <lineage>
        <taxon>Bacteria</taxon>
        <taxon>Bacillati</taxon>
        <taxon>Bacillota</taxon>
        <taxon>Clostridia</taxon>
        <taxon>Eubacteriales</taxon>
        <taxon>Candidatus Onthenecus</taxon>
    </lineage>
</organism>
<evidence type="ECO:0000313" key="5">
    <source>
        <dbReference type="EMBL" id="HIQ72437.1"/>
    </source>
</evidence>
<feature type="binding site" evidence="4">
    <location>
        <position position="67"/>
    </location>
    <ligand>
        <name>a divalent metal cation</name>
        <dbReference type="ChEBI" id="CHEBI:60240"/>
        <label>1</label>
    </ligand>
</feature>
<dbReference type="PANTHER" id="PTHR13799">
    <property type="entry name" value="NGG1 INTERACTING FACTOR 3"/>
    <property type="match status" value="1"/>
</dbReference>
<name>A0A9D0ZAX5_9FIRM</name>
<reference evidence="5" key="2">
    <citation type="journal article" date="2021" name="PeerJ">
        <title>Extensive microbial diversity within the chicken gut microbiome revealed by metagenomics and culture.</title>
        <authorList>
            <person name="Gilroy R."/>
            <person name="Ravi A."/>
            <person name="Getino M."/>
            <person name="Pursley I."/>
            <person name="Horton D.L."/>
            <person name="Alikhan N.F."/>
            <person name="Baker D."/>
            <person name="Gharbi K."/>
            <person name="Hall N."/>
            <person name="Watson M."/>
            <person name="Adriaenssens E.M."/>
            <person name="Foster-Nyarko E."/>
            <person name="Jarju S."/>
            <person name="Secka A."/>
            <person name="Antonio M."/>
            <person name="Oren A."/>
            <person name="Chaudhuri R.R."/>
            <person name="La Ragione R."/>
            <person name="Hildebrand F."/>
            <person name="Pallen M.J."/>
        </authorList>
    </citation>
    <scope>NUCLEOTIDE SEQUENCE</scope>
    <source>
        <strain evidence="5">ChiSxjej2B14-6234</strain>
    </source>
</reference>